<keyword evidence="10 15" id="KW-0220">Diaminopimelate biosynthesis</keyword>
<dbReference type="CDD" id="cd03891">
    <property type="entry name" value="M20_DapE_proteobac"/>
    <property type="match status" value="1"/>
</dbReference>
<dbReference type="FunFam" id="3.40.630.10:FF:000005">
    <property type="entry name" value="Succinyl-diaminopimelate desuccinylase"/>
    <property type="match status" value="1"/>
</dbReference>
<evidence type="ECO:0000256" key="6">
    <source>
        <dbReference type="ARBA" id="ARBA00022605"/>
    </source>
</evidence>
<dbReference type="GO" id="GO:0009014">
    <property type="term" value="F:succinyl-diaminopimelate desuccinylase activity"/>
    <property type="evidence" value="ECO:0007669"/>
    <property type="project" value="UniProtKB-UniRule"/>
</dbReference>
<dbReference type="InterPro" id="IPR036264">
    <property type="entry name" value="Bact_exopeptidase_dim_dom"/>
</dbReference>
<dbReference type="PANTHER" id="PTHR43808:SF31">
    <property type="entry name" value="N-ACETYL-L-CITRULLINE DEACETYLASE"/>
    <property type="match status" value="1"/>
</dbReference>
<dbReference type="HAMAP" id="MF_01690">
    <property type="entry name" value="DapE"/>
    <property type="match status" value="1"/>
</dbReference>
<evidence type="ECO:0000256" key="4">
    <source>
        <dbReference type="ARBA" id="ARBA00011921"/>
    </source>
</evidence>
<dbReference type="NCBIfam" id="TIGR01246">
    <property type="entry name" value="dapE_proteo"/>
    <property type="match status" value="1"/>
</dbReference>
<feature type="active site" evidence="15">
    <location>
        <position position="70"/>
    </location>
</feature>
<evidence type="ECO:0000256" key="14">
    <source>
        <dbReference type="ARBA" id="ARBA00051301"/>
    </source>
</evidence>
<comment type="function">
    <text evidence="15">Catalyzes the hydrolysis of N-succinyl-L,L-diaminopimelic acid (SDAP), forming succinate and LL-2,6-diaminopimelate (DAP), an intermediate involved in the bacterial biosynthesis of lysine and meso-diaminopimelic acid, an essential component of bacterial cell walls.</text>
</comment>
<evidence type="ECO:0000256" key="15">
    <source>
        <dbReference type="HAMAP-Rule" id="MF_01690"/>
    </source>
</evidence>
<comment type="caution">
    <text evidence="17">The sequence shown here is derived from an EMBL/GenBank/DDBJ whole genome shotgun (WGS) entry which is preliminary data.</text>
</comment>
<dbReference type="GO" id="GO:0009089">
    <property type="term" value="P:lysine biosynthetic process via diaminopimelate"/>
    <property type="evidence" value="ECO:0007669"/>
    <property type="project" value="UniProtKB-UniRule"/>
</dbReference>
<feature type="binding site" evidence="15">
    <location>
        <position position="165"/>
    </location>
    <ligand>
        <name>Zn(2+)</name>
        <dbReference type="ChEBI" id="CHEBI:29105"/>
        <label>1</label>
    </ligand>
</feature>
<evidence type="ECO:0000313" key="17">
    <source>
        <dbReference type="EMBL" id="EAR21497.1"/>
    </source>
</evidence>
<comment type="cofactor">
    <cofactor evidence="15">
        <name>Zn(2+)</name>
        <dbReference type="ChEBI" id="CHEBI:29105"/>
    </cofactor>
    <cofactor evidence="15">
        <name>Co(2+)</name>
        <dbReference type="ChEBI" id="CHEBI:48828"/>
    </cofactor>
    <text evidence="15">Binds 2 Zn(2+) or Co(2+) ions per subunit.</text>
</comment>
<evidence type="ECO:0000313" key="18">
    <source>
        <dbReference type="Proteomes" id="UP000003374"/>
    </source>
</evidence>
<evidence type="ECO:0000256" key="11">
    <source>
        <dbReference type="ARBA" id="ARBA00023154"/>
    </source>
</evidence>
<feature type="binding site" evidence="15">
    <location>
        <position position="101"/>
    </location>
    <ligand>
        <name>Zn(2+)</name>
        <dbReference type="ChEBI" id="CHEBI:29105"/>
        <label>1</label>
    </ligand>
</feature>
<keyword evidence="8 15" id="KW-0378">Hydrolase</keyword>
<keyword evidence="12 15" id="KW-0170">Cobalt</keyword>
<comment type="similarity">
    <text evidence="2 15">Belongs to the peptidase M20A family. DapE subfamily.</text>
</comment>
<dbReference type="HOGENOM" id="CLU_021802_4_0_6"/>
<evidence type="ECO:0000256" key="13">
    <source>
        <dbReference type="ARBA" id="ARBA00031891"/>
    </source>
</evidence>
<dbReference type="OrthoDB" id="9809784at2"/>
<evidence type="ECO:0000256" key="12">
    <source>
        <dbReference type="ARBA" id="ARBA00023285"/>
    </source>
</evidence>
<reference evidence="17 18" key="1">
    <citation type="submission" date="2006-02" db="EMBL/GenBank/DDBJ databases">
        <authorList>
            <person name="Waterbury J."/>
            <person name="Ferriera S."/>
            <person name="Johnson J."/>
            <person name="Kravitz S."/>
            <person name="Halpern A."/>
            <person name="Remington K."/>
            <person name="Beeson K."/>
            <person name="Tran B."/>
            <person name="Rogers Y.-H."/>
            <person name="Friedman R."/>
            <person name="Venter J.C."/>
        </authorList>
    </citation>
    <scope>NUCLEOTIDE SEQUENCE [LARGE SCALE GENOMIC DNA]</scope>
    <source>
        <strain evidence="17 18">Nb-231</strain>
    </source>
</reference>
<dbReference type="eggNOG" id="COG0624">
    <property type="taxonomic scope" value="Bacteria"/>
</dbReference>
<evidence type="ECO:0000256" key="9">
    <source>
        <dbReference type="ARBA" id="ARBA00022833"/>
    </source>
</evidence>
<dbReference type="InterPro" id="IPR001261">
    <property type="entry name" value="ArgE/DapE_CS"/>
</dbReference>
<dbReference type="PROSITE" id="PS00759">
    <property type="entry name" value="ARGE_DAPE_CPG2_2"/>
    <property type="match status" value="1"/>
</dbReference>
<keyword evidence="18" id="KW-1185">Reference proteome</keyword>
<dbReference type="UniPathway" id="UPA00034">
    <property type="reaction ID" value="UER00021"/>
</dbReference>
<accession>A4BS18</accession>
<dbReference type="PANTHER" id="PTHR43808">
    <property type="entry name" value="ACETYLORNITHINE DEACETYLASE"/>
    <property type="match status" value="1"/>
</dbReference>
<keyword evidence="6 15" id="KW-0028">Amino-acid biosynthesis</keyword>
<dbReference type="InterPro" id="IPR005941">
    <property type="entry name" value="DapE_proteobac"/>
</dbReference>
<dbReference type="RefSeq" id="WP_004999103.1">
    <property type="nucleotide sequence ID" value="NZ_CH672427.1"/>
</dbReference>
<dbReference type="STRING" id="314278.NB231_01264"/>
<evidence type="ECO:0000256" key="2">
    <source>
        <dbReference type="ARBA" id="ARBA00006746"/>
    </source>
</evidence>
<comment type="catalytic activity">
    <reaction evidence="14 15">
        <text>N-succinyl-(2S,6S)-2,6-diaminopimelate + H2O = (2S,6S)-2,6-diaminopimelate + succinate</text>
        <dbReference type="Rhea" id="RHEA:22608"/>
        <dbReference type="ChEBI" id="CHEBI:15377"/>
        <dbReference type="ChEBI" id="CHEBI:30031"/>
        <dbReference type="ChEBI" id="CHEBI:57609"/>
        <dbReference type="ChEBI" id="CHEBI:58087"/>
        <dbReference type="EC" id="3.5.1.18"/>
    </reaction>
</comment>
<evidence type="ECO:0000256" key="1">
    <source>
        <dbReference type="ARBA" id="ARBA00005130"/>
    </source>
</evidence>
<dbReference type="GO" id="GO:0008270">
    <property type="term" value="F:zinc ion binding"/>
    <property type="evidence" value="ECO:0007669"/>
    <property type="project" value="UniProtKB-UniRule"/>
</dbReference>
<organism evidence="17 18">
    <name type="scientific">Nitrococcus mobilis Nb-231</name>
    <dbReference type="NCBI Taxonomy" id="314278"/>
    <lineage>
        <taxon>Bacteria</taxon>
        <taxon>Pseudomonadati</taxon>
        <taxon>Pseudomonadota</taxon>
        <taxon>Gammaproteobacteria</taxon>
        <taxon>Chromatiales</taxon>
        <taxon>Ectothiorhodospiraceae</taxon>
        <taxon>Nitrococcus</taxon>
    </lineage>
</organism>
<dbReference type="InterPro" id="IPR050072">
    <property type="entry name" value="Peptidase_M20A"/>
</dbReference>
<name>A4BS18_9GAMM</name>
<feature type="binding site" evidence="15">
    <location>
        <position position="101"/>
    </location>
    <ligand>
        <name>Zn(2+)</name>
        <dbReference type="ChEBI" id="CHEBI:29105"/>
        <label>2</label>
    </ligand>
</feature>
<evidence type="ECO:0000256" key="8">
    <source>
        <dbReference type="ARBA" id="ARBA00022801"/>
    </source>
</evidence>
<dbReference type="EC" id="3.5.1.18" evidence="4 15"/>
<dbReference type="AlphaFoldDB" id="A4BS18"/>
<evidence type="ECO:0000256" key="5">
    <source>
        <dbReference type="ARBA" id="ARBA00022391"/>
    </source>
</evidence>
<dbReference type="InterPro" id="IPR002933">
    <property type="entry name" value="Peptidase_M20"/>
</dbReference>
<feature type="active site" description="Proton acceptor" evidence="15">
    <location>
        <position position="136"/>
    </location>
</feature>
<feature type="binding site" evidence="15">
    <location>
        <position position="351"/>
    </location>
    <ligand>
        <name>Zn(2+)</name>
        <dbReference type="ChEBI" id="CHEBI:29105"/>
        <label>2</label>
    </ligand>
</feature>
<dbReference type="GO" id="GO:0050897">
    <property type="term" value="F:cobalt ion binding"/>
    <property type="evidence" value="ECO:0007669"/>
    <property type="project" value="UniProtKB-UniRule"/>
</dbReference>
<evidence type="ECO:0000256" key="10">
    <source>
        <dbReference type="ARBA" id="ARBA00022915"/>
    </source>
</evidence>
<dbReference type="InterPro" id="IPR011650">
    <property type="entry name" value="Peptidase_M20_dimer"/>
</dbReference>
<protein>
    <recommendedName>
        <fullName evidence="5 15">Succinyl-diaminopimelate desuccinylase</fullName>
        <shortName evidence="15">SDAP desuccinylase</shortName>
        <ecNumber evidence="4 15">3.5.1.18</ecNumber>
    </recommendedName>
    <alternativeName>
        <fullName evidence="13 15">N-succinyl-LL-2,6-diaminoheptanedioate amidohydrolase</fullName>
    </alternativeName>
</protein>
<dbReference type="Pfam" id="PF01546">
    <property type="entry name" value="Peptidase_M20"/>
    <property type="match status" value="1"/>
</dbReference>
<sequence>MERTPTIDLACELIRRPSLTPEDAGCQTLLATRLEALGFRCEHLAFGEVKNLWARYGNSGPLLTFVGHTDVVPSGPEMQWTTPPFEPSLRQGQLYGRGAADMKGSLAAFVTACERFLGDNRGPLRGSVALLITSDEEGDAIDGTARVVRALRARGERIDMCLVGEPSSEVVIGDTIKIGRRGSLHGHLTVRGIQGHVAYPQRASNPIHQFAPALLELTSRRWDNGNASFPPTTMQISNIHAGTGATNVIPGSLQADINFRYCTELTAEDIRFEVEHTFERHDLEYQIDWRLSAQPFLTEQGPLLDAALAAVHDVTGRHARTSTAGGTSDGRFVASTGAQVIELGPINQTIHQVDEHAGIAELNTISAVYEHILNRLLS</sequence>
<keyword evidence="7 15" id="KW-0479">Metal-binding</keyword>
<feature type="binding site" evidence="15">
    <location>
        <position position="137"/>
    </location>
    <ligand>
        <name>Zn(2+)</name>
        <dbReference type="ChEBI" id="CHEBI:29105"/>
        <label>2</label>
    </ligand>
</feature>
<dbReference type="NCBIfam" id="NF009557">
    <property type="entry name" value="PRK13009.1"/>
    <property type="match status" value="1"/>
</dbReference>
<feature type="binding site" evidence="15">
    <location>
        <position position="68"/>
    </location>
    <ligand>
        <name>Zn(2+)</name>
        <dbReference type="ChEBI" id="CHEBI:29105"/>
        <label>1</label>
    </ligand>
</feature>
<comment type="subunit">
    <text evidence="3 15">Homodimer.</text>
</comment>
<dbReference type="GO" id="GO:0008777">
    <property type="term" value="F:acetylornithine deacetylase activity"/>
    <property type="evidence" value="ECO:0007669"/>
    <property type="project" value="TreeGrafter"/>
</dbReference>
<feature type="domain" description="Peptidase M20 dimerisation" evidence="16">
    <location>
        <begin position="178"/>
        <end position="285"/>
    </location>
</feature>
<evidence type="ECO:0000259" key="16">
    <source>
        <dbReference type="Pfam" id="PF07687"/>
    </source>
</evidence>
<evidence type="ECO:0000256" key="7">
    <source>
        <dbReference type="ARBA" id="ARBA00022723"/>
    </source>
</evidence>
<dbReference type="SUPFAM" id="SSF53187">
    <property type="entry name" value="Zn-dependent exopeptidases"/>
    <property type="match status" value="1"/>
</dbReference>
<dbReference type="Proteomes" id="UP000003374">
    <property type="component" value="Unassembled WGS sequence"/>
</dbReference>
<dbReference type="Pfam" id="PF07687">
    <property type="entry name" value="M20_dimer"/>
    <property type="match status" value="1"/>
</dbReference>
<proteinExistence type="inferred from homology"/>
<comment type="pathway">
    <text evidence="1 15">Amino-acid biosynthesis; L-lysine biosynthesis via DAP pathway; LL-2,6-diaminopimelate from (S)-tetrahydrodipicolinate (succinylase route): step 3/3.</text>
</comment>
<keyword evidence="11 15" id="KW-0457">Lysine biosynthesis</keyword>
<dbReference type="GO" id="GO:0019877">
    <property type="term" value="P:diaminopimelate biosynthetic process"/>
    <property type="evidence" value="ECO:0007669"/>
    <property type="project" value="UniProtKB-UniRule"/>
</dbReference>
<evidence type="ECO:0000256" key="3">
    <source>
        <dbReference type="ARBA" id="ARBA00011738"/>
    </source>
</evidence>
<gene>
    <name evidence="15" type="primary">dapE</name>
    <name evidence="17" type="ORF">NB231_01264</name>
</gene>
<keyword evidence="9 15" id="KW-0862">Zinc</keyword>
<dbReference type="EMBL" id="AAOF01000008">
    <property type="protein sequence ID" value="EAR21497.1"/>
    <property type="molecule type" value="Genomic_DNA"/>
</dbReference>
<dbReference type="Gene3D" id="3.40.630.10">
    <property type="entry name" value="Zn peptidases"/>
    <property type="match status" value="2"/>
</dbReference>
<dbReference type="SUPFAM" id="SSF55031">
    <property type="entry name" value="Bacterial exopeptidase dimerisation domain"/>
    <property type="match status" value="1"/>
</dbReference>
<dbReference type="GO" id="GO:0006526">
    <property type="term" value="P:L-arginine biosynthetic process"/>
    <property type="evidence" value="ECO:0007669"/>
    <property type="project" value="TreeGrafter"/>
</dbReference>